<proteinExistence type="predicted"/>
<keyword evidence="4" id="KW-1185">Reference proteome</keyword>
<dbReference type="EMBL" id="JAHRHJ020003813">
    <property type="protein sequence ID" value="KAH9289916.1"/>
    <property type="molecule type" value="Genomic_DNA"/>
</dbReference>
<comment type="caution">
    <text evidence="3">The sequence shown here is derived from an EMBL/GenBank/DDBJ whole genome shotgun (WGS) entry which is preliminary data.</text>
</comment>
<dbReference type="OMA" id="SHANTFW"/>
<dbReference type="SUPFAM" id="SSF52047">
    <property type="entry name" value="RNI-like"/>
    <property type="match status" value="1"/>
</dbReference>
<evidence type="ECO:0000256" key="1">
    <source>
        <dbReference type="ARBA" id="ARBA00022737"/>
    </source>
</evidence>
<feature type="domain" description="Disease resistance R13L4/SHOC-2-like LRR" evidence="2">
    <location>
        <begin position="41"/>
        <end position="181"/>
    </location>
</feature>
<organism evidence="3 4">
    <name type="scientific">Taxus chinensis</name>
    <name type="common">Chinese yew</name>
    <name type="synonym">Taxus wallichiana var. chinensis</name>
    <dbReference type="NCBI Taxonomy" id="29808"/>
    <lineage>
        <taxon>Eukaryota</taxon>
        <taxon>Viridiplantae</taxon>
        <taxon>Streptophyta</taxon>
        <taxon>Embryophyta</taxon>
        <taxon>Tracheophyta</taxon>
        <taxon>Spermatophyta</taxon>
        <taxon>Pinopsida</taxon>
        <taxon>Pinidae</taxon>
        <taxon>Conifers II</taxon>
        <taxon>Cupressales</taxon>
        <taxon>Taxaceae</taxon>
        <taxon>Taxus</taxon>
    </lineage>
</organism>
<evidence type="ECO:0000313" key="4">
    <source>
        <dbReference type="Proteomes" id="UP000824469"/>
    </source>
</evidence>
<keyword evidence="1" id="KW-0677">Repeat</keyword>
<dbReference type="Gene3D" id="3.80.10.10">
    <property type="entry name" value="Ribonuclease Inhibitor"/>
    <property type="match status" value="1"/>
</dbReference>
<reference evidence="3 4" key="1">
    <citation type="journal article" date="2021" name="Nat. Plants">
        <title>The Taxus genome provides insights into paclitaxel biosynthesis.</title>
        <authorList>
            <person name="Xiong X."/>
            <person name="Gou J."/>
            <person name="Liao Q."/>
            <person name="Li Y."/>
            <person name="Zhou Q."/>
            <person name="Bi G."/>
            <person name="Li C."/>
            <person name="Du R."/>
            <person name="Wang X."/>
            <person name="Sun T."/>
            <person name="Guo L."/>
            <person name="Liang H."/>
            <person name="Lu P."/>
            <person name="Wu Y."/>
            <person name="Zhang Z."/>
            <person name="Ro D.K."/>
            <person name="Shang Y."/>
            <person name="Huang S."/>
            <person name="Yan J."/>
        </authorList>
    </citation>
    <scope>NUCLEOTIDE SEQUENCE [LARGE SCALE GENOMIC DNA]</scope>
    <source>
        <strain evidence="3">Ta-2019</strain>
    </source>
</reference>
<dbReference type="AlphaFoldDB" id="A0AA38F5Q7"/>
<dbReference type="Pfam" id="PF23598">
    <property type="entry name" value="LRR_14"/>
    <property type="match status" value="1"/>
</dbReference>
<protein>
    <recommendedName>
        <fullName evidence="2">Disease resistance R13L4/SHOC-2-like LRR domain-containing protein</fullName>
    </recommendedName>
</protein>
<dbReference type="PANTHER" id="PTHR47186:SF34">
    <property type="entry name" value="DISEASE RESISTANCE PROTEIN RGA2-LIKE"/>
    <property type="match status" value="1"/>
</dbReference>
<evidence type="ECO:0000313" key="3">
    <source>
        <dbReference type="EMBL" id="KAH9289916.1"/>
    </source>
</evidence>
<dbReference type="Proteomes" id="UP000824469">
    <property type="component" value="Unassembled WGS sequence"/>
</dbReference>
<dbReference type="InterPro" id="IPR055414">
    <property type="entry name" value="LRR_R13L4/SHOC2-like"/>
</dbReference>
<sequence>MTSLPRSNMLFDGCSSLRELPEEISWLAKSNRISFSKCSSLKMIPNQFSKLNCIEYLDFRRCTSLEKMCNDFQCLAKLRNMDMSGCTNLSCLPEGFGKLPSLEKLDLSECHKLKELCSDFNCLVRLKILNLSRCYSLSQLPNCFGSLYYLEQIDLSDCSKLEKLSDDFGRLPSLISLELSNCKKLGAEWMDTVGSIPTLWFADIEGSELLIQRWMEMRREKEKWHFIVVTNSSQQNTDEERRAWSLGVIISKVLEKEGLLIDTHKLPFYSSSLRPCTPLVLIIDGTSKYPRYASGWKFLANNLPWLEADSKLSFSIIYVGREIKALTSVLGDRILAYTDLNPGASLFLIKLFSKFWCYHDPDIGIFGSSAHDSLGEDGLKCLSAWEDISYVVDDEASFLSRIPRESNIDLKRALLVTPETDYLLYNNQQVKVDDLKGKVVLLIMMHLPESPKDCYISALKDVYLKMRESADYLAEVVLIPYNFRCSGSWEEFENAVTTSPWPVFPNPGLVNQKILGCYGDDGGFQWNMGNKVVVVDDKGRISSKNALPMIWRWGVEVYPFCKNREEELKKAEWEGLNSQCSFDFVFHKLDLFQLKGMEAMCCDKIILICWGLPSQMLELVIDLNGALTSLESVVQVLYVGCTYFYCSEYEEEYEMKRMEMCKISSFSFSHANTFWDRIKYLKEECVGMGDGKTVQQVRRMVLHFHDNENESEDKGIQIMMVDKNGEMISGMLLRQGNKEDVEQVLSDIKSEGFKTV</sequence>
<dbReference type="InterPro" id="IPR032675">
    <property type="entry name" value="LRR_dom_sf"/>
</dbReference>
<evidence type="ECO:0000259" key="2">
    <source>
        <dbReference type="Pfam" id="PF23598"/>
    </source>
</evidence>
<dbReference type="PANTHER" id="PTHR47186">
    <property type="entry name" value="LEUCINE-RICH REPEAT-CONTAINING PROTEIN 57"/>
    <property type="match status" value="1"/>
</dbReference>
<accession>A0AA38F5Q7</accession>
<name>A0AA38F5Q7_TAXCH</name>
<gene>
    <name evidence="3" type="ORF">KI387_034033</name>
</gene>